<gene>
    <name evidence="2" type="ORF">PV04_03838</name>
</gene>
<dbReference type="SUPFAM" id="SSF53254">
    <property type="entry name" value="Phosphoglycerate mutase-like"/>
    <property type="match status" value="1"/>
</dbReference>
<evidence type="ECO:0000256" key="1">
    <source>
        <dbReference type="SAM" id="MobiDB-lite"/>
    </source>
</evidence>
<dbReference type="InterPro" id="IPR013078">
    <property type="entry name" value="His_Pase_superF_clade-1"/>
</dbReference>
<evidence type="ECO:0000313" key="2">
    <source>
        <dbReference type="EMBL" id="KIW71703.1"/>
    </source>
</evidence>
<protein>
    <recommendedName>
        <fullName evidence="4">Phosphoglycerate mutase</fullName>
    </recommendedName>
</protein>
<dbReference type="Proteomes" id="UP000054266">
    <property type="component" value="Unassembled WGS sequence"/>
</dbReference>
<dbReference type="GO" id="GO:0016791">
    <property type="term" value="F:phosphatase activity"/>
    <property type="evidence" value="ECO:0007669"/>
    <property type="project" value="TreeGrafter"/>
</dbReference>
<feature type="region of interest" description="Disordered" evidence="1">
    <location>
        <begin position="197"/>
        <end position="237"/>
    </location>
</feature>
<reference evidence="2 3" key="1">
    <citation type="submission" date="2015-01" db="EMBL/GenBank/DDBJ databases">
        <title>The Genome Sequence of Capronia semiimmersa CBS27337.</title>
        <authorList>
            <consortium name="The Broad Institute Genomics Platform"/>
            <person name="Cuomo C."/>
            <person name="de Hoog S."/>
            <person name="Gorbushina A."/>
            <person name="Stielow B."/>
            <person name="Teixiera M."/>
            <person name="Abouelleil A."/>
            <person name="Chapman S.B."/>
            <person name="Priest M."/>
            <person name="Young S.K."/>
            <person name="Wortman J."/>
            <person name="Nusbaum C."/>
            <person name="Birren B."/>
        </authorList>
    </citation>
    <scope>NUCLEOTIDE SEQUENCE [LARGE SCALE GENOMIC DNA]</scope>
    <source>
        <strain evidence="2 3">CBS 27337</strain>
    </source>
</reference>
<dbReference type="HOGENOM" id="CLU_039184_1_2_1"/>
<dbReference type="Pfam" id="PF00300">
    <property type="entry name" value="His_Phos_1"/>
    <property type="match status" value="1"/>
</dbReference>
<dbReference type="Gene3D" id="3.40.50.1240">
    <property type="entry name" value="Phosphoglycerate mutase-like"/>
    <property type="match status" value="1"/>
</dbReference>
<accession>A0A0D2FTG0</accession>
<dbReference type="InterPro" id="IPR050275">
    <property type="entry name" value="PGM_Phosphatase"/>
</dbReference>
<evidence type="ECO:0000313" key="3">
    <source>
        <dbReference type="Proteomes" id="UP000054266"/>
    </source>
</evidence>
<proteinExistence type="predicted"/>
<name>A0A0D2FTG0_9EURO</name>
<dbReference type="InterPro" id="IPR029033">
    <property type="entry name" value="His_PPase_superfam"/>
</dbReference>
<dbReference type="SMART" id="SM00855">
    <property type="entry name" value="PGAM"/>
    <property type="match status" value="1"/>
</dbReference>
<organism evidence="2 3">
    <name type="scientific">Phialophora macrospora</name>
    <dbReference type="NCBI Taxonomy" id="1851006"/>
    <lineage>
        <taxon>Eukaryota</taxon>
        <taxon>Fungi</taxon>
        <taxon>Dikarya</taxon>
        <taxon>Ascomycota</taxon>
        <taxon>Pezizomycotina</taxon>
        <taxon>Eurotiomycetes</taxon>
        <taxon>Chaetothyriomycetidae</taxon>
        <taxon>Chaetothyriales</taxon>
        <taxon>Herpotrichiellaceae</taxon>
        <taxon>Phialophora</taxon>
    </lineage>
</organism>
<dbReference type="PANTHER" id="PTHR48100:SF24">
    <property type="entry name" value="PHOSPHOGLYCERATE MUTASE"/>
    <property type="match status" value="1"/>
</dbReference>
<dbReference type="GO" id="GO:0005737">
    <property type="term" value="C:cytoplasm"/>
    <property type="evidence" value="ECO:0007669"/>
    <property type="project" value="TreeGrafter"/>
</dbReference>
<sequence>MPPTLVLVRHAEALHNMTNDPTLRDPELSSLGLQQCATLRDKLKEKFSKTGEVELVVVSPMRRTLQTASIALDWLISEGVKVEIDADWQEVHNKPCDTGSPLPDLELEFPAFDFSVVDPVYPDKSSPEGRRYADTMSAVLARAQAALSKLYRRPEKMIFVVSHSGFMRMAVSGTYFANADYRIFDFSERRGKDDPYRLTEWESTRSNGGGMGLSPKGQVELGSGYLPSDGGPAKLES</sequence>
<dbReference type="AlphaFoldDB" id="A0A0D2FTG0"/>
<dbReference type="EMBL" id="KN846957">
    <property type="protein sequence ID" value="KIW71703.1"/>
    <property type="molecule type" value="Genomic_DNA"/>
</dbReference>
<evidence type="ECO:0008006" key="4">
    <source>
        <dbReference type="Google" id="ProtNLM"/>
    </source>
</evidence>
<keyword evidence="3" id="KW-1185">Reference proteome</keyword>
<dbReference type="PANTHER" id="PTHR48100">
    <property type="entry name" value="BROAD-SPECIFICITY PHOSPHATASE YOR283W-RELATED"/>
    <property type="match status" value="1"/>
</dbReference>
<dbReference type="CDD" id="cd07067">
    <property type="entry name" value="HP_PGM_like"/>
    <property type="match status" value="1"/>
</dbReference>